<evidence type="ECO:0000313" key="3">
    <source>
        <dbReference type="Proteomes" id="UP000188354"/>
    </source>
</evidence>
<protein>
    <recommendedName>
        <fullName evidence="4">Transmembrane protein</fullName>
    </recommendedName>
</protein>
<dbReference type="Proteomes" id="UP000188354">
    <property type="component" value="Chromosome LG06"/>
</dbReference>
<dbReference type="STRING" id="3871.A0A1J7HE23"/>
<dbReference type="EMBL" id="CM007366">
    <property type="protein sequence ID" value="OIW11095.1"/>
    <property type="molecule type" value="Genomic_DNA"/>
</dbReference>
<organism evidence="2 3">
    <name type="scientific">Lupinus angustifolius</name>
    <name type="common">Narrow-leaved blue lupine</name>
    <dbReference type="NCBI Taxonomy" id="3871"/>
    <lineage>
        <taxon>Eukaryota</taxon>
        <taxon>Viridiplantae</taxon>
        <taxon>Streptophyta</taxon>
        <taxon>Embryophyta</taxon>
        <taxon>Tracheophyta</taxon>
        <taxon>Spermatophyta</taxon>
        <taxon>Magnoliopsida</taxon>
        <taxon>eudicotyledons</taxon>
        <taxon>Gunneridae</taxon>
        <taxon>Pentapetalae</taxon>
        <taxon>rosids</taxon>
        <taxon>fabids</taxon>
        <taxon>Fabales</taxon>
        <taxon>Fabaceae</taxon>
        <taxon>Papilionoideae</taxon>
        <taxon>50 kb inversion clade</taxon>
        <taxon>genistoids sensu lato</taxon>
        <taxon>core genistoids</taxon>
        <taxon>Genisteae</taxon>
        <taxon>Lupinus</taxon>
    </lineage>
</organism>
<evidence type="ECO:0000313" key="2">
    <source>
        <dbReference type="EMBL" id="OIW11095.1"/>
    </source>
</evidence>
<dbReference type="Gramene" id="OIW11095">
    <property type="protein sequence ID" value="OIW11095"/>
    <property type="gene ID" value="TanjilG_22902"/>
</dbReference>
<feature type="signal peptide" evidence="1">
    <location>
        <begin position="1"/>
        <end position="26"/>
    </location>
</feature>
<keyword evidence="1" id="KW-0732">Signal</keyword>
<accession>A0A1J7HE23</accession>
<reference evidence="2 3" key="1">
    <citation type="journal article" date="2017" name="Plant Biotechnol. J.">
        <title>A comprehensive draft genome sequence for lupin (Lupinus angustifolius), an emerging health food: insights into plant-microbe interactions and legume evolution.</title>
        <authorList>
            <person name="Hane J.K."/>
            <person name="Ming Y."/>
            <person name="Kamphuis L.G."/>
            <person name="Nelson M.N."/>
            <person name="Garg G."/>
            <person name="Atkins C.A."/>
            <person name="Bayer P.E."/>
            <person name="Bravo A."/>
            <person name="Bringans S."/>
            <person name="Cannon S."/>
            <person name="Edwards D."/>
            <person name="Foley R."/>
            <person name="Gao L.L."/>
            <person name="Harrison M.J."/>
            <person name="Huang W."/>
            <person name="Hurgobin B."/>
            <person name="Li S."/>
            <person name="Liu C.W."/>
            <person name="McGrath A."/>
            <person name="Morahan G."/>
            <person name="Murray J."/>
            <person name="Weller J."/>
            <person name="Jian J."/>
            <person name="Singh K.B."/>
        </authorList>
    </citation>
    <scope>NUCLEOTIDE SEQUENCE [LARGE SCALE GENOMIC DNA]</scope>
    <source>
        <strain evidence="3">cv. Tanjil</strain>
        <tissue evidence="2">Whole plant</tissue>
    </source>
</reference>
<evidence type="ECO:0008006" key="4">
    <source>
        <dbReference type="Google" id="ProtNLM"/>
    </source>
</evidence>
<keyword evidence="3" id="KW-1185">Reference proteome</keyword>
<name>A0A1J7HE23_LUPAN</name>
<proteinExistence type="predicted"/>
<feature type="chain" id="PRO_5012814574" description="Transmembrane protein" evidence="1">
    <location>
        <begin position="27"/>
        <end position="67"/>
    </location>
</feature>
<dbReference type="AlphaFoldDB" id="A0A1J7HE23"/>
<gene>
    <name evidence="2" type="ORF">TanjilG_22902</name>
</gene>
<sequence length="67" mass="7332">MALDKNFLIVVVYALILLLLCHDVPSAIVHDHDSTPKKPGCENQFVLVKVKTWVNGIEDAEFVGVGA</sequence>
<evidence type="ECO:0000256" key="1">
    <source>
        <dbReference type="SAM" id="SignalP"/>
    </source>
</evidence>